<dbReference type="SUPFAM" id="SSF111369">
    <property type="entry name" value="HlyD-like secretion proteins"/>
    <property type="match status" value="1"/>
</dbReference>
<organism evidence="6 7">
    <name type="scientific">Alkalidesulfovibrio alkalitolerans DSM 16529</name>
    <dbReference type="NCBI Taxonomy" id="1121439"/>
    <lineage>
        <taxon>Bacteria</taxon>
        <taxon>Pseudomonadati</taxon>
        <taxon>Thermodesulfobacteriota</taxon>
        <taxon>Desulfovibrionia</taxon>
        <taxon>Desulfovibrionales</taxon>
        <taxon>Desulfovibrionaceae</taxon>
        <taxon>Alkalidesulfovibrio</taxon>
    </lineage>
</organism>
<sequence length="386" mass="41029">MRNASRFSAVSWSRSWAVCLLLLALGLAACGETPERPEPHAPSVLEQPLETAFAERRLVPVIETAVGAVRPKTEISVASQVMGRVALVAVRPGQRVEKGQPLVELDADEFVARAEASAQALAGARAGLGQAEQAVAAARAQADKARSTFERLRALHQQGAVAAEEMERARRDMLQAEASLAQAREGYSQAASAVRQSENLTREARINQGYTRIDAPEAGEVVRRMIEPGDMAVPGRPLLLLQTGGAFWLEAAVREGLMARVPLGARLTVAIDALGMELPGVVEEIVPSADPATRTVIVRVSLPPAPGIYQGMFGRLLIPAGEREAVLAPARALRRVGQLVTVRVADDGDWRDITVRPGREIDGLIEIQAGLSGGETLALTDTAHGG</sequence>
<dbReference type="InterPro" id="IPR006143">
    <property type="entry name" value="RND_pump_MFP"/>
</dbReference>
<dbReference type="Gene3D" id="2.40.30.170">
    <property type="match status" value="1"/>
</dbReference>
<feature type="domain" description="Multidrug resistance protein MdtA-like barrel-sandwich hybrid" evidence="4">
    <location>
        <begin position="75"/>
        <end position="236"/>
    </location>
</feature>
<dbReference type="eggNOG" id="COG0845">
    <property type="taxonomic scope" value="Bacteria"/>
</dbReference>
<dbReference type="Gene3D" id="2.40.420.20">
    <property type="match status" value="1"/>
</dbReference>
<evidence type="ECO:0000313" key="7">
    <source>
        <dbReference type="Proteomes" id="UP000014975"/>
    </source>
</evidence>
<comment type="similarity">
    <text evidence="1">Belongs to the membrane fusion protein (MFP) (TC 8.A.1) family.</text>
</comment>
<dbReference type="GO" id="GO:1990281">
    <property type="term" value="C:efflux pump complex"/>
    <property type="evidence" value="ECO:0007669"/>
    <property type="project" value="TreeGrafter"/>
</dbReference>
<dbReference type="Proteomes" id="UP000014975">
    <property type="component" value="Unassembled WGS sequence"/>
</dbReference>
<evidence type="ECO:0000256" key="3">
    <source>
        <dbReference type="SAM" id="SignalP"/>
    </source>
</evidence>
<keyword evidence="3" id="KW-0732">Signal</keyword>
<dbReference type="Gene3D" id="1.10.287.470">
    <property type="entry name" value="Helix hairpin bin"/>
    <property type="match status" value="1"/>
</dbReference>
<evidence type="ECO:0000259" key="5">
    <source>
        <dbReference type="Pfam" id="PF25954"/>
    </source>
</evidence>
<feature type="chain" id="PRO_5004557732" evidence="3">
    <location>
        <begin position="30"/>
        <end position="386"/>
    </location>
</feature>
<dbReference type="Pfam" id="PF25917">
    <property type="entry name" value="BSH_RND"/>
    <property type="match status" value="1"/>
</dbReference>
<dbReference type="EMBL" id="ATHI01000027">
    <property type="protein sequence ID" value="EPR32443.1"/>
    <property type="molecule type" value="Genomic_DNA"/>
</dbReference>
<dbReference type="OrthoDB" id="176710at2"/>
<evidence type="ECO:0000256" key="2">
    <source>
        <dbReference type="SAM" id="Coils"/>
    </source>
</evidence>
<keyword evidence="2" id="KW-0175">Coiled coil</keyword>
<dbReference type="AlphaFoldDB" id="S7UJF6"/>
<feature type="coiled-coil region" evidence="2">
    <location>
        <begin position="128"/>
        <end position="186"/>
    </location>
</feature>
<comment type="caution">
    <text evidence="6">The sequence shown here is derived from an EMBL/GenBank/DDBJ whole genome shotgun (WGS) entry which is preliminary data.</text>
</comment>
<dbReference type="GO" id="GO:0015562">
    <property type="term" value="F:efflux transmembrane transporter activity"/>
    <property type="evidence" value="ECO:0007669"/>
    <property type="project" value="TreeGrafter"/>
</dbReference>
<dbReference type="PANTHER" id="PTHR30469:SF38">
    <property type="entry name" value="HLYD FAMILY SECRETION PROTEIN"/>
    <property type="match status" value="1"/>
</dbReference>
<dbReference type="InterPro" id="IPR058792">
    <property type="entry name" value="Beta-barrel_RND_2"/>
</dbReference>
<reference evidence="6 7" key="1">
    <citation type="journal article" date="2013" name="Genome Announc.">
        <title>Draft genome sequences for three mercury-methylating, sulfate-reducing bacteria.</title>
        <authorList>
            <person name="Brown S.D."/>
            <person name="Hurt R.A.Jr."/>
            <person name="Gilmour C.C."/>
            <person name="Elias D.A."/>
        </authorList>
    </citation>
    <scope>NUCLEOTIDE SEQUENCE [LARGE SCALE GENOMIC DNA]</scope>
    <source>
        <strain evidence="6 7">DSM 16529</strain>
    </source>
</reference>
<evidence type="ECO:0000256" key="1">
    <source>
        <dbReference type="ARBA" id="ARBA00009477"/>
    </source>
</evidence>
<dbReference type="STRING" id="1121439.dsat_0795"/>
<name>S7UJF6_9BACT</name>
<dbReference type="Gene3D" id="2.40.50.100">
    <property type="match status" value="1"/>
</dbReference>
<dbReference type="PROSITE" id="PS51257">
    <property type="entry name" value="PROKAR_LIPOPROTEIN"/>
    <property type="match status" value="1"/>
</dbReference>
<protein>
    <submittedName>
        <fullName evidence="6">Efflux transporter, RND family, MFP subunit</fullName>
    </submittedName>
</protein>
<dbReference type="PANTHER" id="PTHR30469">
    <property type="entry name" value="MULTIDRUG RESISTANCE PROTEIN MDTA"/>
    <property type="match status" value="1"/>
</dbReference>
<proteinExistence type="inferred from homology"/>
<accession>S7UJF6</accession>
<keyword evidence="7" id="KW-1185">Reference proteome</keyword>
<dbReference type="InterPro" id="IPR058625">
    <property type="entry name" value="MdtA-like_BSH"/>
</dbReference>
<evidence type="ECO:0000259" key="4">
    <source>
        <dbReference type="Pfam" id="PF25917"/>
    </source>
</evidence>
<dbReference type="Pfam" id="PF25954">
    <property type="entry name" value="Beta-barrel_RND_2"/>
    <property type="match status" value="1"/>
</dbReference>
<feature type="signal peptide" evidence="3">
    <location>
        <begin position="1"/>
        <end position="29"/>
    </location>
</feature>
<feature type="domain" description="CusB-like beta-barrel" evidence="5">
    <location>
        <begin position="248"/>
        <end position="314"/>
    </location>
</feature>
<evidence type="ECO:0000313" key="6">
    <source>
        <dbReference type="EMBL" id="EPR32443.1"/>
    </source>
</evidence>
<dbReference type="NCBIfam" id="TIGR01730">
    <property type="entry name" value="RND_mfp"/>
    <property type="match status" value="1"/>
</dbReference>
<dbReference type="RefSeq" id="WP_020887492.1">
    <property type="nucleotide sequence ID" value="NZ_ATHI01000027.1"/>
</dbReference>
<gene>
    <name evidence="6" type="ORF">dsat_0795</name>
</gene>
<dbReference type="PATRIC" id="fig|1121439.3.peg.2161"/>